<dbReference type="GO" id="GO:0004499">
    <property type="term" value="F:N,N-dimethylaniline monooxygenase activity"/>
    <property type="evidence" value="ECO:0007669"/>
    <property type="project" value="InterPro"/>
</dbReference>
<dbReference type="InterPro" id="IPR050346">
    <property type="entry name" value="FMO-like"/>
</dbReference>
<dbReference type="SUPFAM" id="SSF51905">
    <property type="entry name" value="FAD/NAD(P)-binding domain"/>
    <property type="match status" value="1"/>
</dbReference>
<feature type="signal peptide" evidence="5">
    <location>
        <begin position="1"/>
        <end position="21"/>
    </location>
</feature>
<dbReference type="PRINTS" id="PR00419">
    <property type="entry name" value="ADXRDTASE"/>
</dbReference>
<evidence type="ECO:0000256" key="5">
    <source>
        <dbReference type="SAM" id="SignalP"/>
    </source>
</evidence>
<keyword evidence="2" id="KW-0285">Flavoprotein</keyword>
<reference evidence="6 7" key="1">
    <citation type="journal article" date="2016" name="Mol. Biol. Evol.">
        <title>Comparative Genomics of Early-Diverging Mushroom-Forming Fungi Provides Insights into the Origins of Lignocellulose Decay Capabilities.</title>
        <authorList>
            <person name="Nagy L.G."/>
            <person name="Riley R."/>
            <person name="Tritt A."/>
            <person name="Adam C."/>
            <person name="Daum C."/>
            <person name="Floudas D."/>
            <person name="Sun H."/>
            <person name="Yadav J.S."/>
            <person name="Pangilinan J."/>
            <person name="Larsson K.H."/>
            <person name="Matsuura K."/>
            <person name="Barry K."/>
            <person name="Labutti K."/>
            <person name="Kuo R."/>
            <person name="Ohm R.A."/>
            <person name="Bhattacharya S.S."/>
            <person name="Shirouzu T."/>
            <person name="Yoshinaga Y."/>
            <person name="Martin F.M."/>
            <person name="Grigoriev I.V."/>
            <person name="Hibbett D.S."/>
        </authorList>
    </citation>
    <scope>NUCLEOTIDE SEQUENCE [LARGE SCALE GENOMIC DNA]</scope>
    <source>
        <strain evidence="6 7">CBS 109695</strain>
    </source>
</reference>
<proteinExistence type="inferred from homology"/>
<comment type="similarity">
    <text evidence="1">Belongs to the FMO family.</text>
</comment>
<dbReference type="Pfam" id="PF00743">
    <property type="entry name" value="FMO-like"/>
    <property type="match status" value="1"/>
</dbReference>
<dbReference type="Gene3D" id="3.50.50.60">
    <property type="entry name" value="FAD/NAD(P)-binding domain"/>
    <property type="match status" value="2"/>
</dbReference>
<evidence type="ECO:0000313" key="7">
    <source>
        <dbReference type="Proteomes" id="UP000076532"/>
    </source>
</evidence>
<evidence type="ECO:0000256" key="1">
    <source>
        <dbReference type="ARBA" id="ARBA00009183"/>
    </source>
</evidence>
<evidence type="ECO:0000256" key="4">
    <source>
        <dbReference type="ARBA" id="ARBA00023002"/>
    </source>
</evidence>
<dbReference type="AlphaFoldDB" id="A0A166UR51"/>
<dbReference type="EMBL" id="KV417487">
    <property type="protein sequence ID" value="KZP31937.1"/>
    <property type="molecule type" value="Genomic_DNA"/>
</dbReference>
<dbReference type="InterPro" id="IPR020946">
    <property type="entry name" value="Flavin_mOase-like"/>
</dbReference>
<dbReference type="GO" id="GO:0050661">
    <property type="term" value="F:NADP binding"/>
    <property type="evidence" value="ECO:0007669"/>
    <property type="project" value="InterPro"/>
</dbReference>
<dbReference type="GO" id="GO:0050660">
    <property type="term" value="F:flavin adenine dinucleotide binding"/>
    <property type="evidence" value="ECO:0007669"/>
    <property type="project" value="InterPro"/>
</dbReference>
<dbReference type="Proteomes" id="UP000076532">
    <property type="component" value="Unassembled WGS sequence"/>
</dbReference>
<keyword evidence="3" id="KW-0274">FAD</keyword>
<organism evidence="6 7">
    <name type="scientific">Athelia psychrophila</name>
    <dbReference type="NCBI Taxonomy" id="1759441"/>
    <lineage>
        <taxon>Eukaryota</taxon>
        <taxon>Fungi</taxon>
        <taxon>Dikarya</taxon>
        <taxon>Basidiomycota</taxon>
        <taxon>Agaricomycotina</taxon>
        <taxon>Agaricomycetes</taxon>
        <taxon>Agaricomycetidae</taxon>
        <taxon>Atheliales</taxon>
        <taxon>Atheliaceae</taxon>
        <taxon>Athelia</taxon>
    </lineage>
</organism>
<keyword evidence="7" id="KW-1185">Reference proteome</keyword>
<dbReference type="Pfam" id="PF13450">
    <property type="entry name" value="NAD_binding_8"/>
    <property type="match status" value="1"/>
</dbReference>
<dbReference type="InterPro" id="IPR036188">
    <property type="entry name" value="FAD/NAD-bd_sf"/>
</dbReference>
<dbReference type="STRING" id="436010.A0A166UR51"/>
<dbReference type="PANTHER" id="PTHR23023">
    <property type="entry name" value="DIMETHYLANILINE MONOOXYGENASE"/>
    <property type="match status" value="1"/>
</dbReference>
<evidence type="ECO:0000256" key="3">
    <source>
        <dbReference type="ARBA" id="ARBA00022827"/>
    </source>
</evidence>
<dbReference type="OrthoDB" id="66881at2759"/>
<accession>A0A166UR51</accession>
<keyword evidence="4" id="KW-0560">Oxidoreductase</keyword>
<evidence type="ECO:0000256" key="2">
    <source>
        <dbReference type="ARBA" id="ARBA00022630"/>
    </source>
</evidence>
<evidence type="ECO:0000313" key="6">
    <source>
        <dbReference type="EMBL" id="KZP31937.1"/>
    </source>
</evidence>
<sequence length="585" mass="65922">MSKTWYIAVLSVVVVLHFALAEQIPFNFGNHDQFSDGSYKLKWPVRKVAIIGAGPSGMIAYRELTREGFDVHVFERDSKPGGNWHYTEESPLPAPIPNADIAEGDYIPSFPPRGAPSPFTEKYTENATEFAERQREHRQPKPVWNSLKSNAPSPLQQIPELPWPAGTQWELTQGMLQNYMRAFASFHGINSNDDNPRVSYNTRVELVAKHLRDDGAENGWALTLRTLARTGANTSEVTWWTETFDAVVVGTGRFNAPFIPPIPGLSEWNSRFENHILHSRAYRRPEPFANETVLIIGAATSGAEIARDLITVAKSIYQSIRASSFHPDNASAPHMPIHLGRLPHNVTIIPEIARFYPISQGGNFSEGRIQLKNGTIITGIDRIIFASGYRYTFPFLPQYHNSSIGLDEYAPEGTVQPLVTDGTHIRSLHLDLFYIEEPTIGFLNMNLGMQSFVYAEYLALALAKVWGDKAKLPSYEEQWRLHRERVHTQGGYGRHFQYLGAKRTAEMIRFFVGWLNDAAVKYGGRQIDGPPRGTEDIARIWIISQFGYDKEYISKQILDGMTAEPFAPSPPASDTVLDLIFDDNW</sequence>
<feature type="chain" id="PRO_5007880778" evidence="5">
    <location>
        <begin position="22"/>
        <end position="585"/>
    </location>
</feature>
<keyword evidence="5" id="KW-0732">Signal</keyword>
<gene>
    <name evidence="6" type="ORF">FIBSPDRAFT_1037093</name>
</gene>
<protein>
    <submittedName>
        <fullName evidence="6">FAD/NAD(P)-binding domain-containing protein</fullName>
    </submittedName>
</protein>
<name>A0A166UR51_9AGAM</name>